<organism evidence="1 2">
    <name type="scientific">Streptacidiphilus alkalitolerans</name>
    <dbReference type="NCBI Taxonomy" id="3342712"/>
    <lineage>
        <taxon>Bacteria</taxon>
        <taxon>Bacillati</taxon>
        <taxon>Actinomycetota</taxon>
        <taxon>Actinomycetes</taxon>
        <taxon>Kitasatosporales</taxon>
        <taxon>Streptomycetaceae</taxon>
        <taxon>Streptacidiphilus</taxon>
    </lineage>
</organism>
<name>A0ABV6V5G2_9ACTN</name>
<reference evidence="1 2" key="1">
    <citation type="submission" date="2024-09" db="EMBL/GenBank/DDBJ databases">
        <authorList>
            <person name="Lee S.D."/>
        </authorList>
    </citation>
    <scope>NUCLEOTIDE SEQUENCE [LARGE SCALE GENOMIC DNA]</scope>
    <source>
        <strain evidence="1 2">N1-1</strain>
    </source>
</reference>
<evidence type="ECO:0000313" key="1">
    <source>
        <dbReference type="EMBL" id="MFC1408971.1"/>
    </source>
</evidence>
<evidence type="ECO:0000313" key="2">
    <source>
        <dbReference type="Proteomes" id="UP001592582"/>
    </source>
</evidence>
<proteinExistence type="predicted"/>
<gene>
    <name evidence="1" type="ORF">ACEZDG_06720</name>
</gene>
<accession>A0ABV6V5G2</accession>
<comment type="caution">
    <text evidence="1">The sequence shown here is derived from an EMBL/GenBank/DDBJ whole genome shotgun (WGS) entry which is preliminary data.</text>
</comment>
<sequence>MPQNLFEPRRPVARNRPPGFAAGPLPMPEEPVEPDGPFEQQAPGREPSWLRVYWNTFRSFARRRLGLGPRPPQIRQGGRSTGRIVLTVLAGIVVVIGLAGAGVALGGKQGSGSQGGGTTRPQAAPLASGPGTAGAEPSGVPSPAVRTQVAQWVIADIGPGNLVACDAALCGTLASLGFPLSSLVPVGDSADALQGADAVLVTATLRSRLGDALTALTADQPLAEFGTGAQVVTVQPIAHAGRAAYTRQLATDVAEREQAGTALLSNSRIVFAPQARLQISQGLVDLRVCAVLATLGTGHVLTVSSFGPTAPGAGPAIPLTGLEITTIDHRPATGTGPQARALRTLIGAQQPPYRPLSTSTVAAHGDSAAALLLRYSEPGPLAPAQ</sequence>
<protein>
    <submittedName>
        <fullName evidence="1">Uncharacterized protein</fullName>
    </submittedName>
</protein>
<dbReference type="Proteomes" id="UP001592582">
    <property type="component" value="Unassembled WGS sequence"/>
</dbReference>
<keyword evidence="2" id="KW-1185">Reference proteome</keyword>
<dbReference type="EMBL" id="JBHEZX010000002">
    <property type="protein sequence ID" value="MFC1408971.1"/>
    <property type="molecule type" value="Genomic_DNA"/>
</dbReference>